<dbReference type="Proteomes" id="UP000010474">
    <property type="component" value="Plasmid pANACY.03"/>
</dbReference>
<keyword evidence="1" id="KW-0614">Plasmid</keyword>
<geneLocation type="plasmid" evidence="1 2">
    <name>pANACY.03</name>
</geneLocation>
<protein>
    <submittedName>
        <fullName evidence="1">Uncharacterized protein</fullName>
    </submittedName>
</protein>
<keyword evidence="2" id="KW-1185">Reference proteome</keyword>
<dbReference type="AlphaFoldDB" id="K9ZS40"/>
<evidence type="ECO:0000313" key="1">
    <source>
        <dbReference type="EMBL" id="AFZ61342.1"/>
    </source>
</evidence>
<proteinExistence type="predicted"/>
<dbReference type="HOGENOM" id="CLU_905013_0_0_3"/>
<organism evidence="1 2">
    <name type="scientific">Anabaena cylindrica (strain ATCC 27899 / PCC 7122)</name>
    <dbReference type="NCBI Taxonomy" id="272123"/>
    <lineage>
        <taxon>Bacteria</taxon>
        <taxon>Bacillati</taxon>
        <taxon>Cyanobacteriota</taxon>
        <taxon>Cyanophyceae</taxon>
        <taxon>Nostocales</taxon>
        <taxon>Nostocaceae</taxon>
        <taxon>Anabaena</taxon>
    </lineage>
</organism>
<reference evidence="2" key="1">
    <citation type="journal article" date="2013" name="Proc. Natl. Acad. Sci. U.S.A.">
        <title>Improving the coverage of the cyanobacterial phylum using diversity-driven genome sequencing.</title>
        <authorList>
            <person name="Shih P.M."/>
            <person name="Wu D."/>
            <person name="Latifi A."/>
            <person name="Axen S.D."/>
            <person name="Fewer D.P."/>
            <person name="Talla E."/>
            <person name="Calteau A."/>
            <person name="Cai F."/>
            <person name="Tandeau de Marsac N."/>
            <person name="Rippka R."/>
            <person name="Herdman M."/>
            <person name="Sivonen K."/>
            <person name="Coursin T."/>
            <person name="Laurent T."/>
            <person name="Goodwin L."/>
            <person name="Nolan M."/>
            <person name="Davenport K.W."/>
            <person name="Han C.S."/>
            <person name="Rubin E.M."/>
            <person name="Eisen J.A."/>
            <person name="Woyke T."/>
            <person name="Gugger M."/>
            <person name="Kerfeld C.A."/>
        </authorList>
    </citation>
    <scope>NUCLEOTIDE SEQUENCE [LARGE SCALE GENOMIC DNA]</scope>
    <source>
        <strain evidence="2">ATCC 27899 / PCC 7122</strain>
    </source>
</reference>
<dbReference type="PATRIC" id="fig|272123.3.peg.6591"/>
<gene>
    <name evidence="1" type="ordered locus">Anacy_6067</name>
</gene>
<dbReference type="KEGG" id="acy:Anacy_6067"/>
<evidence type="ECO:0000313" key="2">
    <source>
        <dbReference type="Proteomes" id="UP000010474"/>
    </source>
</evidence>
<dbReference type="EMBL" id="CP003662">
    <property type="protein sequence ID" value="AFZ61342.1"/>
    <property type="molecule type" value="Genomic_DNA"/>
</dbReference>
<name>K9ZS40_ANACC</name>
<sequence length="307" mass="34250">MQVATSSTSQYLGMYFGDSPVKFKSSNPDLVHLLLSSYRPPNAAVAIARKQFTFPLELLNSKPAYLNWREDKPQQFHETLYFGKTYQLGTLAEGTGGDWSGFKLLVDSSVRGVDYFIPSFIGHNSVAQYRNLAVCMGKGKFSFMLPKSALVEHDRGWIFIKLERTNLAIALINAEVGELAPTEKYSDSLTLAIKPTADITGFAIDVGEGNYQSFKTLTVVNSRLKVKGQSAEYTSIMRNRVKLEYTGGTPKIWRNGKLHDFMVHRDVYRADVSNLGKAPIYQAYKSGKLEVIVNGIKSSFSVLDTQK</sequence>
<accession>K9ZS40</accession>